<reference evidence="5 6" key="1">
    <citation type="submission" date="2010-08" db="EMBL/GenBank/DDBJ databases">
        <authorList>
            <person name="Weinstock G."/>
            <person name="Sodergren E."/>
            <person name="Clifton S."/>
            <person name="Fulton L."/>
            <person name="Fulton B."/>
            <person name="Courtney L."/>
            <person name="Fronick C."/>
            <person name="Harrison M."/>
            <person name="Strong C."/>
            <person name="Farmer C."/>
            <person name="Delahaunty K."/>
            <person name="Markovic C."/>
            <person name="Hall O."/>
            <person name="Minx P."/>
            <person name="Tomlinson C."/>
            <person name="Mitreva M."/>
            <person name="Hou S."/>
            <person name="Chen J."/>
            <person name="Wollam A."/>
            <person name="Pepin K.H."/>
            <person name="Johnson M."/>
            <person name="Bhonagiri V."/>
            <person name="Zhang X."/>
            <person name="Suruliraj S."/>
            <person name="Warren W."/>
            <person name="Chinwalla A."/>
            <person name="Mardis E.R."/>
            <person name="Wilson R.K."/>
        </authorList>
    </citation>
    <scope>NUCLEOTIDE SEQUENCE [LARGE SCALE GENOMIC DNA]</scope>
    <source>
        <strain evidence="5 6">F0399</strain>
    </source>
</reference>
<dbReference type="Proteomes" id="UP000004633">
    <property type="component" value="Unassembled WGS sequence"/>
</dbReference>
<dbReference type="InterPro" id="IPR006549">
    <property type="entry name" value="HAD-SF_hydro_IIIA"/>
</dbReference>
<dbReference type="Gene3D" id="1.10.150.240">
    <property type="entry name" value="Putative phosphatase, domain 2"/>
    <property type="match status" value="1"/>
</dbReference>
<sequence>MMKNYGVVFDVDDTLYDMSIPFLGAYQSLYGTRYRFPTNDLFLLFRRYSDERFDDTQTGKMSMEALYAYRLRMTMQEYGVSVTDEEVLEFQRRYVEFQYRIRLTDTMKHILDTLRKKNVKMGVITNGNSVHQREKIKSLNLAHWIPAEHVIVSGDHDFRKPDVRIFREMERRLDLPAERLLYVGDAFSLDIPGACHAGWHTLWFNHRHRIKPDDTKITADIEVHSEEELSMRLLAYITTVS</sequence>
<evidence type="ECO:0000313" key="5">
    <source>
        <dbReference type="EMBL" id="EFW30498.1"/>
    </source>
</evidence>
<dbReference type="Pfam" id="PF00702">
    <property type="entry name" value="Hydrolase"/>
    <property type="match status" value="1"/>
</dbReference>
<dbReference type="EMBL" id="AECV01000001">
    <property type="protein sequence ID" value="EFW30498.1"/>
    <property type="molecule type" value="Genomic_DNA"/>
</dbReference>
<dbReference type="PANTHER" id="PTHR46470:SF2">
    <property type="entry name" value="GLYCERALDEHYDE 3-PHOSPHATE PHOSPHATASE"/>
    <property type="match status" value="1"/>
</dbReference>
<dbReference type="SFLD" id="SFLDG01129">
    <property type="entry name" value="C1.5:_HAD__Beta-PGM__Phosphata"/>
    <property type="match status" value="1"/>
</dbReference>
<evidence type="ECO:0000256" key="1">
    <source>
        <dbReference type="ARBA" id="ARBA00001946"/>
    </source>
</evidence>
<organism evidence="5 6">
    <name type="scientific">Selenomonas artemidis F0399</name>
    <dbReference type="NCBI Taxonomy" id="749551"/>
    <lineage>
        <taxon>Bacteria</taxon>
        <taxon>Bacillati</taxon>
        <taxon>Bacillota</taxon>
        <taxon>Negativicutes</taxon>
        <taxon>Selenomonadales</taxon>
        <taxon>Selenomonadaceae</taxon>
        <taxon>Selenomonas</taxon>
    </lineage>
</organism>
<dbReference type="GO" id="GO:0046872">
    <property type="term" value="F:metal ion binding"/>
    <property type="evidence" value="ECO:0007669"/>
    <property type="project" value="UniProtKB-KW"/>
</dbReference>
<dbReference type="InterPro" id="IPR006439">
    <property type="entry name" value="HAD-SF_hydro_IA"/>
</dbReference>
<evidence type="ECO:0000313" key="6">
    <source>
        <dbReference type="Proteomes" id="UP000004633"/>
    </source>
</evidence>
<protein>
    <submittedName>
        <fullName evidence="5">HAD hydrolase, family IA, variant 1</fullName>
    </submittedName>
</protein>
<dbReference type="InterPro" id="IPR023198">
    <property type="entry name" value="PGP-like_dom2"/>
</dbReference>
<evidence type="ECO:0000256" key="3">
    <source>
        <dbReference type="ARBA" id="ARBA00022801"/>
    </source>
</evidence>
<dbReference type="GO" id="GO:0044281">
    <property type="term" value="P:small molecule metabolic process"/>
    <property type="evidence" value="ECO:0007669"/>
    <property type="project" value="UniProtKB-ARBA"/>
</dbReference>
<dbReference type="STRING" id="749551.HMPREF9555_00125"/>
<accession>E7MZI4</accession>
<dbReference type="Gene3D" id="3.40.50.1000">
    <property type="entry name" value="HAD superfamily/HAD-like"/>
    <property type="match status" value="1"/>
</dbReference>
<dbReference type="SUPFAM" id="SSF56784">
    <property type="entry name" value="HAD-like"/>
    <property type="match status" value="1"/>
</dbReference>
<comment type="cofactor">
    <cofactor evidence="1">
        <name>Mg(2+)</name>
        <dbReference type="ChEBI" id="CHEBI:18420"/>
    </cofactor>
</comment>
<dbReference type="InterPro" id="IPR036412">
    <property type="entry name" value="HAD-like_sf"/>
</dbReference>
<name>E7MZI4_9FIRM</name>
<dbReference type="InterPro" id="IPR051400">
    <property type="entry name" value="HAD-like_hydrolase"/>
</dbReference>
<dbReference type="HOGENOM" id="CLU_045011_8_1_9"/>
<gene>
    <name evidence="5" type="ORF">HMPREF9555_00125</name>
</gene>
<dbReference type="InterPro" id="IPR023214">
    <property type="entry name" value="HAD_sf"/>
</dbReference>
<dbReference type="RefSeq" id="WP_009348766.1">
    <property type="nucleotide sequence ID" value="NZ_GL638127.1"/>
</dbReference>
<dbReference type="PANTHER" id="PTHR46470">
    <property type="entry name" value="N-ACYLNEURAMINATE-9-PHOSPHATASE"/>
    <property type="match status" value="1"/>
</dbReference>
<dbReference type="NCBIfam" id="TIGR01549">
    <property type="entry name" value="HAD-SF-IA-v1"/>
    <property type="match status" value="1"/>
</dbReference>
<keyword evidence="2" id="KW-0479">Metal-binding</keyword>
<dbReference type="GO" id="GO:0016791">
    <property type="term" value="F:phosphatase activity"/>
    <property type="evidence" value="ECO:0007669"/>
    <property type="project" value="TreeGrafter"/>
</dbReference>
<proteinExistence type="predicted"/>
<dbReference type="AlphaFoldDB" id="E7MZI4"/>
<comment type="caution">
    <text evidence="5">The sequence shown here is derived from an EMBL/GenBank/DDBJ whole genome shotgun (WGS) entry which is preliminary data.</text>
</comment>
<keyword evidence="4" id="KW-0460">Magnesium</keyword>
<dbReference type="NCBIfam" id="TIGR01662">
    <property type="entry name" value="HAD-SF-IIIA"/>
    <property type="match status" value="1"/>
</dbReference>
<keyword evidence="6" id="KW-1185">Reference proteome</keyword>
<keyword evidence="3 5" id="KW-0378">Hydrolase</keyword>
<evidence type="ECO:0000256" key="2">
    <source>
        <dbReference type="ARBA" id="ARBA00022723"/>
    </source>
</evidence>
<evidence type="ECO:0000256" key="4">
    <source>
        <dbReference type="ARBA" id="ARBA00022842"/>
    </source>
</evidence>
<dbReference type="SFLD" id="SFLDS00003">
    <property type="entry name" value="Haloacid_Dehalogenase"/>
    <property type="match status" value="1"/>
</dbReference>